<name>A0A6P8FIW0_CLUHA</name>
<dbReference type="GO" id="GO:0043204">
    <property type="term" value="C:perikaryon"/>
    <property type="evidence" value="ECO:0007669"/>
    <property type="project" value="TreeGrafter"/>
</dbReference>
<dbReference type="GO" id="GO:0031770">
    <property type="term" value="F:growth hormone-releasing hormone receptor binding"/>
    <property type="evidence" value="ECO:0007669"/>
    <property type="project" value="TreeGrafter"/>
</dbReference>
<feature type="signal peptide" evidence="8">
    <location>
        <begin position="1"/>
        <end position="19"/>
    </location>
</feature>
<dbReference type="RefSeq" id="XP_031423495.1">
    <property type="nucleotide sequence ID" value="XM_031567635.2"/>
</dbReference>
<dbReference type="PANTHER" id="PTHR11213:SF6">
    <property type="entry name" value="SOMATOLIBERIN"/>
    <property type="match status" value="1"/>
</dbReference>
<evidence type="ECO:0000259" key="9">
    <source>
        <dbReference type="PROSITE" id="PS00260"/>
    </source>
</evidence>
<evidence type="ECO:0000256" key="1">
    <source>
        <dbReference type="ARBA" id="ARBA00004613"/>
    </source>
</evidence>
<dbReference type="Proteomes" id="UP000515152">
    <property type="component" value="Chromosome 5"/>
</dbReference>
<evidence type="ECO:0000256" key="4">
    <source>
        <dbReference type="ARBA" id="ARBA00037623"/>
    </source>
</evidence>
<dbReference type="GO" id="GO:0032880">
    <property type="term" value="P:regulation of protein localization"/>
    <property type="evidence" value="ECO:0007669"/>
    <property type="project" value="TreeGrafter"/>
</dbReference>
<dbReference type="GO" id="GO:0007189">
    <property type="term" value="P:adenylate cyclase-activating G protein-coupled receptor signaling pathway"/>
    <property type="evidence" value="ECO:0007669"/>
    <property type="project" value="TreeGrafter"/>
</dbReference>
<dbReference type="PANTHER" id="PTHR11213">
    <property type="entry name" value="GLUCAGON-FAMILY NEUROPEPTIDE"/>
    <property type="match status" value="1"/>
</dbReference>
<evidence type="ECO:0000256" key="6">
    <source>
        <dbReference type="ARBA" id="ARBA00041953"/>
    </source>
</evidence>
<evidence type="ECO:0000256" key="5">
    <source>
        <dbReference type="ARBA" id="ARBA00040782"/>
    </source>
</evidence>
<dbReference type="InterPro" id="IPR046963">
    <property type="entry name" value="VIP/GHRH-like"/>
</dbReference>
<comment type="similarity">
    <text evidence="2">Belongs to the glucagon family.</text>
</comment>
<organism evidence="10 11">
    <name type="scientific">Clupea harengus</name>
    <name type="common">Atlantic herring</name>
    <dbReference type="NCBI Taxonomy" id="7950"/>
    <lineage>
        <taxon>Eukaryota</taxon>
        <taxon>Metazoa</taxon>
        <taxon>Chordata</taxon>
        <taxon>Craniata</taxon>
        <taxon>Vertebrata</taxon>
        <taxon>Euteleostomi</taxon>
        <taxon>Actinopterygii</taxon>
        <taxon>Neopterygii</taxon>
        <taxon>Teleostei</taxon>
        <taxon>Clupei</taxon>
        <taxon>Clupeiformes</taxon>
        <taxon>Clupeoidei</taxon>
        <taxon>Clupeidae</taxon>
        <taxon>Clupea</taxon>
    </lineage>
</organism>
<dbReference type="GO" id="GO:0030252">
    <property type="term" value="P:growth hormone secretion"/>
    <property type="evidence" value="ECO:0007669"/>
    <property type="project" value="TreeGrafter"/>
</dbReference>
<dbReference type="GeneID" id="105909842"/>
<keyword evidence="10" id="KW-1185">Reference proteome</keyword>
<comment type="function">
    <text evidence="4">GRF is released by the hypothalamus and acts on the adenohypophyse to stimulate the secretion of growth hormone.</text>
</comment>
<evidence type="ECO:0000256" key="2">
    <source>
        <dbReference type="ARBA" id="ARBA00008369"/>
    </source>
</evidence>
<dbReference type="GO" id="GO:0051428">
    <property type="term" value="F:peptide hormone receptor binding"/>
    <property type="evidence" value="ECO:0007669"/>
    <property type="project" value="TreeGrafter"/>
</dbReference>
<keyword evidence="8" id="KW-0732">Signal</keyword>
<dbReference type="PROSITE" id="PS00260">
    <property type="entry name" value="GLUCAGON"/>
    <property type="match status" value="1"/>
</dbReference>
<dbReference type="CTD" id="2691"/>
<protein>
    <recommendedName>
        <fullName evidence="5">Somatoliberin</fullName>
    </recommendedName>
    <alternativeName>
        <fullName evidence="7">Growth hormone-releasing factor</fullName>
    </alternativeName>
    <alternativeName>
        <fullName evidence="6">Growth hormone-releasing hormone</fullName>
    </alternativeName>
</protein>
<dbReference type="OrthoDB" id="9931004at2759"/>
<dbReference type="AlphaFoldDB" id="A0A6P8FIW0"/>
<feature type="domain" description="Glucagon / GIP / secretin / VIP family" evidence="9">
    <location>
        <begin position="67"/>
        <end position="89"/>
    </location>
</feature>
<dbReference type="SMART" id="SM00070">
    <property type="entry name" value="GLUCA"/>
    <property type="match status" value="1"/>
</dbReference>
<evidence type="ECO:0000256" key="3">
    <source>
        <dbReference type="ARBA" id="ARBA00022525"/>
    </source>
</evidence>
<dbReference type="GO" id="GO:0005615">
    <property type="term" value="C:extracellular space"/>
    <property type="evidence" value="ECO:0007669"/>
    <property type="project" value="TreeGrafter"/>
</dbReference>
<evidence type="ECO:0000313" key="11">
    <source>
        <dbReference type="RefSeq" id="XP_031423495.1"/>
    </source>
</evidence>
<dbReference type="GO" id="GO:0005184">
    <property type="term" value="F:neuropeptide hormone activity"/>
    <property type="evidence" value="ECO:0007669"/>
    <property type="project" value="InterPro"/>
</dbReference>
<evidence type="ECO:0000256" key="8">
    <source>
        <dbReference type="SAM" id="SignalP"/>
    </source>
</evidence>
<reference evidence="11" key="1">
    <citation type="submission" date="2025-08" db="UniProtKB">
        <authorList>
            <consortium name="RefSeq"/>
        </authorList>
    </citation>
    <scope>IDENTIFICATION</scope>
</reference>
<proteinExistence type="inferred from homology"/>
<accession>A0A6P8FIW0</accession>
<sequence>MMERTALLALCCLLMPVSCSPLYPSLNFGHRATSISMSSMLEDPLQLPENDYSSSQTEEAVFRSGRHADAIFTNSYRKVLGQISARKFLKSVMGKRLGREEPEHFEKRQSGIYEDTFKQDLTAIQKEESYRGQQQDIQRLRHFQFPVFQRVFGKDWHDWSREAWS</sequence>
<feature type="chain" id="PRO_5027731717" description="Somatoliberin" evidence="8">
    <location>
        <begin position="20"/>
        <end position="165"/>
    </location>
</feature>
<evidence type="ECO:0000313" key="10">
    <source>
        <dbReference type="Proteomes" id="UP000515152"/>
    </source>
</evidence>
<comment type="subcellular location">
    <subcellularLocation>
        <location evidence="1">Secreted</location>
    </subcellularLocation>
</comment>
<dbReference type="GO" id="GO:0016608">
    <property type="term" value="F:growth hormone-releasing hormone activity"/>
    <property type="evidence" value="ECO:0007669"/>
    <property type="project" value="TreeGrafter"/>
</dbReference>
<keyword evidence="3" id="KW-0964">Secreted</keyword>
<dbReference type="InterPro" id="IPR000532">
    <property type="entry name" value="Glucagon_GIP_secretin_VIP"/>
</dbReference>
<gene>
    <name evidence="11" type="primary">ghrh</name>
</gene>
<dbReference type="Pfam" id="PF00123">
    <property type="entry name" value="Hormone_2"/>
    <property type="match status" value="1"/>
</dbReference>
<evidence type="ECO:0000256" key="7">
    <source>
        <dbReference type="ARBA" id="ARBA00042164"/>
    </source>
</evidence>
<dbReference type="GO" id="GO:0043195">
    <property type="term" value="C:terminal bouton"/>
    <property type="evidence" value="ECO:0007669"/>
    <property type="project" value="TreeGrafter"/>
</dbReference>